<reference evidence="10 11" key="1">
    <citation type="submission" date="2018-09" db="EMBL/GenBank/DDBJ databases">
        <authorList>
            <person name="Zhu H."/>
        </authorList>
    </citation>
    <scope>NUCLEOTIDE SEQUENCE [LARGE SCALE GENOMIC DNA]</scope>
    <source>
        <strain evidence="10 11">K2R01-6</strain>
    </source>
</reference>
<evidence type="ECO:0000256" key="6">
    <source>
        <dbReference type="ARBA" id="ARBA00023316"/>
    </source>
</evidence>
<dbReference type="GO" id="GO:0005576">
    <property type="term" value="C:extracellular region"/>
    <property type="evidence" value="ECO:0007669"/>
    <property type="project" value="TreeGrafter"/>
</dbReference>
<keyword evidence="5 7" id="KW-0573">Peptidoglycan synthesis</keyword>
<dbReference type="GO" id="GO:0071972">
    <property type="term" value="F:peptidoglycan L,D-transpeptidase activity"/>
    <property type="evidence" value="ECO:0007669"/>
    <property type="project" value="TreeGrafter"/>
</dbReference>
<keyword evidence="3" id="KW-0808">Transferase</keyword>
<organism evidence="10 11">
    <name type="scientific">Sphingomonas cavernae</name>
    <dbReference type="NCBI Taxonomy" id="2320861"/>
    <lineage>
        <taxon>Bacteria</taxon>
        <taxon>Pseudomonadati</taxon>
        <taxon>Pseudomonadota</taxon>
        <taxon>Alphaproteobacteria</taxon>
        <taxon>Sphingomonadales</taxon>
        <taxon>Sphingomonadaceae</taxon>
        <taxon>Sphingomonas</taxon>
    </lineage>
</organism>
<protein>
    <submittedName>
        <fullName evidence="10">L,D-transpeptidase</fullName>
    </submittedName>
</protein>
<feature type="active site" description="Proton donor/acceptor" evidence="7">
    <location>
        <position position="126"/>
    </location>
</feature>
<dbReference type="GO" id="GO:0008360">
    <property type="term" value="P:regulation of cell shape"/>
    <property type="evidence" value="ECO:0007669"/>
    <property type="project" value="UniProtKB-UniRule"/>
</dbReference>
<dbReference type="GO" id="GO:0071555">
    <property type="term" value="P:cell wall organization"/>
    <property type="evidence" value="ECO:0007669"/>
    <property type="project" value="UniProtKB-UniRule"/>
</dbReference>
<evidence type="ECO:0000256" key="2">
    <source>
        <dbReference type="ARBA" id="ARBA00005992"/>
    </source>
</evidence>
<dbReference type="OrthoDB" id="463216at2"/>
<dbReference type="InterPro" id="IPR016915">
    <property type="entry name" value="UCP029342"/>
</dbReference>
<dbReference type="RefSeq" id="WP_119764490.1">
    <property type="nucleotide sequence ID" value="NZ_QYUM01000004.1"/>
</dbReference>
<feature type="chain" id="PRO_5019009581" evidence="8">
    <location>
        <begin position="20"/>
        <end position="332"/>
    </location>
</feature>
<dbReference type="InterPro" id="IPR038063">
    <property type="entry name" value="Transpep_catalytic_dom"/>
</dbReference>
<sequence length="332" mass="34761">MRRSIIALMLLVFPATLQAQGAKVSSPVELTRLADELKPGQWVWAPEIAPEGPVTIYVDLSAQRATVYRNGVRIAVTTISSGKPGHETPTGVFTILQKDAKHHSSKYNNAAMPYMERLTWDGVALHAGGLPGYPESHGCVHLPLDFSRALFGITALGGTVVVAGSAGKPMTAGAAGVLAPASAAEASMGQLADSGGFIWQPQRAPTGPLTIVISRTDQAAVVLRNGVEIGRTIVQIPRDVPDTRVLTLTHEKDGSEHWIYIGVPGHEGQSGTALDAAVAAQVRVPRGFYTAVKSSLVPGTTILVTQASIGQGSVGQKVTIMDSVPAEVAKTD</sequence>
<evidence type="ECO:0000256" key="4">
    <source>
        <dbReference type="ARBA" id="ARBA00022960"/>
    </source>
</evidence>
<dbReference type="PANTHER" id="PTHR30582">
    <property type="entry name" value="L,D-TRANSPEPTIDASE"/>
    <property type="match status" value="1"/>
</dbReference>
<dbReference type="InterPro" id="IPR050979">
    <property type="entry name" value="LD-transpeptidase"/>
</dbReference>
<dbReference type="UniPathway" id="UPA00219"/>
<evidence type="ECO:0000313" key="11">
    <source>
        <dbReference type="Proteomes" id="UP000286100"/>
    </source>
</evidence>
<dbReference type="PANTHER" id="PTHR30582:SF2">
    <property type="entry name" value="L,D-TRANSPEPTIDASE YCIB-RELATED"/>
    <property type="match status" value="1"/>
</dbReference>
<evidence type="ECO:0000256" key="5">
    <source>
        <dbReference type="ARBA" id="ARBA00022984"/>
    </source>
</evidence>
<dbReference type="PIRSF" id="PIRSF029342">
    <property type="entry name" value="UCP029342_ErfK/YbiS/YcfS/YnhG"/>
    <property type="match status" value="1"/>
</dbReference>
<dbReference type="AlphaFoldDB" id="A0A418W6F1"/>
<feature type="signal peptide" evidence="8">
    <location>
        <begin position="1"/>
        <end position="19"/>
    </location>
</feature>
<evidence type="ECO:0000256" key="8">
    <source>
        <dbReference type="SAM" id="SignalP"/>
    </source>
</evidence>
<feature type="active site" description="Nucleophile" evidence="7">
    <location>
        <position position="139"/>
    </location>
</feature>
<dbReference type="InterPro" id="IPR005490">
    <property type="entry name" value="LD_TPept_cat_dom"/>
</dbReference>
<dbReference type="Pfam" id="PF03734">
    <property type="entry name" value="YkuD"/>
    <property type="match status" value="1"/>
</dbReference>
<gene>
    <name evidence="10" type="ORF">D3876_16885</name>
</gene>
<evidence type="ECO:0000313" key="10">
    <source>
        <dbReference type="EMBL" id="RJF85592.1"/>
    </source>
</evidence>
<dbReference type="NCBIfam" id="NF004785">
    <property type="entry name" value="PRK06132.1-2"/>
    <property type="match status" value="1"/>
</dbReference>
<dbReference type="CDD" id="cd16913">
    <property type="entry name" value="YkuD_like"/>
    <property type="match status" value="1"/>
</dbReference>
<accession>A0A418W6F1</accession>
<comment type="similarity">
    <text evidence="2">Belongs to the YkuD family.</text>
</comment>
<dbReference type="GO" id="GO:0016740">
    <property type="term" value="F:transferase activity"/>
    <property type="evidence" value="ECO:0007669"/>
    <property type="project" value="UniProtKB-KW"/>
</dbReference>
<dbReference type="PROSITE" id="PS52029">
    <property type="entry name" value="LD_TPASE"/>
    <property type="match status" value="1"/>
</dbReference>
<evidence type="ECO:0000256" key="7">
    <source>
        <dbReference type="PROSITE-ProRule" id="PRU01373"/>
    </source>
</evidence>
<dbReference type="Proteomes" id="UP000286100">
    <property type="component" value="Unassembled WGS sequence"/>
</dbReference>
<keyword evidence="11" id="KW-1185">Reference proteome</keyword>
<keyword evidence="6 7" id="KW-0961">Cell wall biogenesis/degradation</keyword>
<evidence type="ECO:0000259" key="9">
    <source>
        <dbReference type="PROSITE" id="PS52029"/>
    </source>
</evidence>
<name>A0A418W6F1_9SPHN</name>
<dbReference type="EMBL" id="QYUM01000004">
    <property type="protein sequence ID" value="RJF85592.1"/>
    <property type="molecule type" value="Genomic_DNA"/>
</dbReference>
<dbReference type="Gene3D" id="2.40.440.10">
    <property type="entry name" value="L,D-transpeptidase catalytic domain-like"/>
    <property type="match status" value="1"/>
</dbReference>
<proteinExistence type="inferred from homology"/>
<keyword evidence="4 7" id="KW-0133">Cell shape</keyword>
<comment type="pathway">
    <text evidence="1 7">Cell wall biogenesis; peptidoglycan biosynthesis.</text>
</comment>
<dbReference type="SUPFAM" id="SSF141523">
    <property type="entry name" value="L,D-transpeptidase catalytic domain-like"/>
    <property type="match status" value="1"/>
</dbReference>
<comment type="caution">
    <text evidence="10">The sequence shown here is derived from an EMBL/GenBank/DDBJ whole genome shotgun (WGS) entry which is preliminary data.</text>
</comment>
<keyword evidence="8" id="KW-0732">Signal</keyword>
<dbReference type="GO" id="GO:0018104">
    <property type="term" value="P:peptidoglycan-protein cross-linking"/>
    <property type="evidence" value="ECO:0007669"/>
    <property type="project" value="TreeGrafter"/>
</dbReference>
<feature type="domain" description="L,D-TPase catalytic" evidence="9">
    <location>
        <begin position="54"/>
        <end position="163"/>
    </location>
</feature>
<evidence type="ECO:0000256" key="1">
    <source>
        <dbReference type="ARBA" id="ARBA00004752"/>
    </source>
</evidence>
<evidence type="ECO:0000256" key="3">
    <source>
        <dbReference type="ARBA" id="ARBA00022679"/>
    </source>
</evidence>